<feature type="chain" id="PRO_5011792437" evidence="6">
    <location>
        <begin position="21"/>
        <end position="2183"/>
    </location>
</feature>
<dbReference type="InterPro" id="IPR029110">
    <property type="entry name" value="Ntox33"/>
</dbReference>
<dbReference type="RefSeq" id="WP_090770177.1">
    <property type="nucleotide sequence ID" value="NZ_FMZH01000007.1"/>
</dbReference>
<dbReference type="EMBL" id="FMZH01000007">
    <property type="protein sequence ID" value="SDD65987.1"/>
    <property type="molecule type" value="Genomic_DNA"/>
</dbReference>
<accession>A0A1G6WL90</accession>
<feature type="domain" description="Teneurin-like YD-shell" evidence="8">
    <location>
        <begin position="1219"/>
        <end position="1645"/>
    </location>
</feature>
<evidence type="ECO:0000256" key="2">
    <source>
        <dbReference type="ARBA" id="ARBA00022525"/>
    </source>
</evidence>
<reference evidence="10" key="1">
    <citation type="submission" date="2016-10" db="EMBL/GenBank/DDBJ databases">
        <authorList>
            <person name="Varghese N."/>
            <person name="Submissions S."/>
        </authorList>
    </citation>
    <scope>NUCLEOTIDE SEQUENCE [LARGE SCALE GENOMIC DNA]</scope>
    <source>
        <strain evidence="10">DSM 18609</strain>
    </source>
</reference>
<protein>
    <submittedName>
        <fullName evidence="9">RHS repeat-associated core domain-containing protein</fullName>
    </submittedName>
</protein>
<dbReference type="Pfam" id="PF25023">
    <property type="entry name" value="TEN_YD-shell"/>
    <property type="match status" value="2"/>
</dbReference>
<evidence type="ECO:0000256" key="6">
    <source>
        <dbReference type="SAM" id="SignalP"/>
    </source>
</evidence>
<dbReference type="InterPro" id="IPR003284">
    <property type="entry name" value="Sal_SpvB"/>
</dbReference>
<evidence type="ECO:0000256" key="5">
    <source>
        <dbReference type="ARBA" id="ARBA00023026"/>
    </source>
</evidence>
<dbReference type="InterPro" id="IPR056823">
    <property type="entry name" value="TEN-like_YD-shell"/>
</dbReference>
<keyword evidence="4" id="KW-0677">Repeat</keyword>
<dbReference type="InterPro" id="IPR006530">
    <property type="entry name" value="YD"/>
</dbReference>
<dbReference type="STRING" id="390242.SAMN04488024_10740"/>
<evidence type="ECO:0000256" key="4">
    <source>
        <dbReference type="ARBA" id="ARBA00022737"/>
    </source>
</evidence>
<dbReference type="GO" id="GO:0005737">
    <property type="term" value="C:cytoplasm"/>
    <property type="evidence" value="ECO:0007669"/>
    <property type="project" value="InterPro"/>
</dbReference>
<keyword evidence="2" id="KW-0964">Secreted</keyword>
<dbReference type="PANTHER" id="PTHR32305:SF15">
    <property type="entry name" value="PROTEIN RHSA-RELATED"/>
    <property type="match status" value="1"/>
</dbReference>
<evidence type="ECO:0000259" key="7">
    <source>
        <dbReference type="Pfam" id="PF15533"/>
    </source>
</evidence>
<dbReference type="Pfam" id="PF03534">
    <property type="entry name" value="SpvB"/>
    <property type="match status" value="1"/>
</dbReference>
<dbReference type="Gene3D" id="2.180.10.10">
    <property type="entry name" value="RHS repeat-associated core"/>
    <property type="match status" value="1"/>
</dbReference>
<evidence type="ECO:0000313" key="9">
    <source>
        <dbReference type="EMBL" id="SDD65987.1"/>
    </source>
</evidence>
<keyword evidence="3 6" id="KW-0732">Signal</keyword>
<feature type="domain" description="Teneurin-like YD-shell" evidence="8">
    <location>
        <begin position="1763"/>
        <end position="1874"/>
    </location>
</feature>
<dbReference type="InterPro" id="IPR022385">
    <property type="entry name" value="Rhs_assc_core"/>
</dbReference>
<evidence type="ECO:0000259" key="8">
    <source>
        <dbReference type="Pfam" id="PF25023"/>
    </source>
</evidence>
<dbReference type="GO" id="GO:0005576">
    <property type="term" value="C:extracellular region"/>
    <property type="evidence" value="ECO:0007669"/>
    <property type="project" value="UniProtKB-SubCell"/>
</dbReference>
<name>A0A1G6WL90_9SPHI</name>
<feature type="signal peptide" evidence="6">
    <location>
        <begin position="1"/>
        <end position="20"/>
    </location>
</feature>
<keyword evidence="10" id="KW-1185">Reference proteome</keyword>
<comment type="subcellular location">
    <subcellularLocation>
        <location evidence="1">Secreted</location>
    </subcellularLocation>
</comment>
<dbReference type="Proteomes" id="UP000199455">
    <property type="component" value="Unassembled WGS sequence"/>
</dbReference>
<organism evidence="9 10">
    <name type="scientific">Pedobacter soli</name>
    <dbReference type="NCBI Taxonomy" id="390242"/>
    <lineage>
        <taxon>Bacteria</taxon>
        <taxon>Pseudomonadati</taxon>
        <taxon>Bacteroidota</taxon>
        <taxon>Sphingobacteriia</taxon>
        <taxon>Sphingobacteriales</taxon>
        <taxon>Sphingobacteriaceae</taxon>
        <taxon>Pedobacter</taxon>
    </lineage>
</organism>
<sequence length="2183" mass="239450">MKHFLLSSFFSVFFIAFCSAQTQPGKSTKQADTSVMDSTSVKPLLFKEIRYVEGAVPVSKKDTLALKGAKGGKVSRNTANKVVAPGDPGDPGYPPVDPVDPVDPPSGGVTVDAGRTASSLDVSATGGSTYSVPITVPPGIGKVLPQLSISYNSQAGRGIAGLGWSVTGLSAIRRISTSMFHDGRIDGVNFNQTDRFALDGQRLLPKSGIYGADGSEYQTENYSNLRIISHGSSPFGNNSGPEYFEVLYPDGSKAFYGSSSSSRTPDEYALTYTENPVGARISYQYLNANNVMLISQIEYGGIGAAAGINQVVFSYGYAYRAEQGYTGGISSYQDRILDKISVIGSGSYTRHYKLSYGVVGTLNYQKLISIQEFNGSEQSSFSPIYFSYGATNDVVVTNTISNLSLSGIASNNSEILTADFTGNGTMDFLLYPNGYKDKFWAFYDMEPNSPYYQVGYQVNTGAFLDIFPTTSLSWNNKVLSGQGMLLVKQNGSNAFKFDVYSSGTVQPVYYQYTKTWDNVPAGPAYFSDYDYQTHDGMPLTMKFVSGDFNGDGLTDIIAVNDGFVVTHESLEYYQDPWDDRASYYYGMPQYEDRGSNAYFVNMDRGLTANYVTNLGGLAQTYITGEKLLTGDFNGDGKTDILHVKNGVMNVYSMNSTGGLQLLWNLPDNRISLSQQILLGDYNGDGKLDVMFSTGNNSLFATFMSTGKSFEKREQYQPFNNTAGTWNGNPPGTLDLYYLVANDVDGDGKTDILSSRTVTTNNSNYGSTYMTVYYSGAPSSNGQPNFFYGASTSNYGPLKHYPIPIFLNPSKPNVRLEFGFMSNNSISLYRFNRDFKIESQLTSVNQDGVTHAIEYKSIDSEQVYTNDIQVYAAGYDQSYPYVDLQTIPGLNVVSKVTRYYGSEQLSQVFGYGKAVSHAGGLGFLGFGEVIRSNWSTGNGDNNRNFTTQVFDPQLRGALVRQFVSKSTYINPSIKNMVFTSPPANAGVADGASLTDYISRSDQAFSSQLLANKVFINVAVATCEKDMLKNTFQTQVAQYDGYFNRTKTTNNINGVGSQIVEVTYDNNPSGYYIGRPLKVSMTLNNGSDVTSKEEEYTYSGFLPTQAKKKGQGTGWLTEDIQYDSFGNLKQKTVTAPGGGQRTMSMIYDASGRFVISSTDVNGISSGSVYDPVMGNKLSSTSPTGQVESYVYDTWGRLVTTTDYLSTNSQTSYQRDGFNILITDTDDEGHSSISVTNALGQVIEVRKKNILGQYIGTATQYDVYGRESAVSEPSQAGNYSQWNTTSYDEYGRSKQTVSYTGKIVNLSYNGLSITANDGVKTITTTNDAFGKIASLVDPGGTINYTHFANGNVKTVNYGGFVQSIEQDGWGRKTKLTDPSAGIYQYEYDNWGQLTKEVSPKGYTEYKYDAAGNLDEKKIVGDGTNMKYNYTYDPATRLISNLALTNSDGNNASYSYSYDSYKRLSSTVEDNLHARFVRSYTYDSFGRVITEGYEAKDKQSNITVQKVIEKQYQNGELLQTVFQGTGQVIWKLNNLDSKGKLSISTQGLALKNTYQYNSYGLPQQTIVENVSGNPVTLMDLGYTFDSQRGLLTNRSNSAFNWAESFSYDNQDRLTNFNDNQGNKSQTYDNRGRILNNSELGDYTYDGGSYKQTELDLSNNATANGYYQQEHALQQISYNAFKAPVEIIEQGKERISFQYNAGMSRSHVYYGDEQADPLNRRFRRHYSEDGGMEITSDMQTGKTSFIFYLDGDPYSAPAIWKEEFQSSQHTQNLYFLHRDYLGSIVMITDEQGGVVEKRQFDAWGNILKIEDGYGNALAVFQILDRGFTGHEHLLGVGLIHMNGRLYDPKLHRFLSPDNNIQDPSNTQNFNRYAYAMNNPLMFTDPSGEFIFAFLIPLVGKLVATIITGAIIGAGVGAVSYTASVGLSNGGFKNWDWGQFGKSVGFGALSGAVTMGIGEQFGGIGKFGHEMLRGAAHGLAQGGISELSGGKFLTGFATGAISSVAGSAWGTWGGDFADSPIGMLAFSAVSGGVTAELTGGDFWRGASTGAIIAGLNHLAHNLFQPDPNERQLKLLSKGEIQKLKDSGWDHSDKQGGGKIDLYKDKDGWVYEVRKGGNGPPEPTYINLKNLDQMKVYNNGWWHIKYRSGLTLPVISPAPVVTVPVMPTMPIIAPRIVAPRIFLPELLPIF</sequence>
<dbReference type="PANTHER" id="PTHR32305">
    <property type="match status" value="1"/>
</dbReference>
<dbReference type="InterPro" id="IPR028994">
    <property type="entry name" value="Integrin_alpha_N"/>
</dbReference>
<dbReference type="InterPro" id="IPR050708">
    <property type="entry name" value="T6SS_VgrG/RHS"/>
</dbReference>
<dbReference type="Pfam" id="PF13517">
    <property type="entry name" value="FG-GAP_3"/>
    <property type="match status" value="1"/>
</dbReference>
<gene>
    <name evidence="9" type="ORF">SAMN04488024_10740</name>
</gene>
<dbReference type="NCBIfam" id="TIGR03696">
    <property type="entry name" value="Rhs_assc_core"/>
    <property type="match status" value="1"/>
</dbReference>
<dbReference type="NCBIfam" id="TIGR01643">
    <property type="entry name" value="YD_repeat_2x"/>
    <property type="match status" value="2"/>
</dbReference>
<proteinExistence type="predicted"/>
<evidence type="ECO:0000256" key="3">
    <source>
        <dbReference type="ARBA" id="ARBA00022729"/>
    </source>
</evidence>
<dbReference type="Pfam" id="PF15533">
    <property type="entry name" value="Ntox33"/>
    <property type="match status" value="1"/>
</dbReference>
<evidence type="ECO:0000256" key="1">
    <source>
        <dbReference type="ARBA" id="ARBA00004613"/>
    </source>
</evidence>
<dbReference type="InterPro" id="IPR013517">
    <property type="entry name" value="FG-GAP"/>
</dbReference>
<evidence type="ECO:0000313" key="10">
    <source>
        <dbReference type="Proteomes" id="UP000199455"/>
    </source>
</evidence>
<dbReference type="SUPFAM" id="SSF69318">
    <property type="entry name" value="Integrin alpha N-terminal domain"/>
    <property type="match status" value="1"/>
</dbReference>
<dbReference type="Gene3D" id="2.40.128.340">
    <property type="match status" value="1"/>
</dbReference>
<feature type="domain" description="Bacterial toxin 33" evidence="7">
    <location>
        <begin position="2063"/>
        <end position="2122"/>
    </location>
</feature>
<keyword evidence="5" id="KW-0843">Virulence</keyword>